<organism evidence="19 20">
    <name type="scientific">Holothuria leucospilota</name>
    <name type="common">Black long sea cucumber</name>
    <name type="synonym">Mertensiothuria leucospilota</name>
    <dbReference type="NCBI Taxonomy" id="206669"/>
    <lineage>
        <taxon>Eukaryota</taxon>
        <taxon>Metazoa</taxon>
        <taxon>Echinodermata</taxon>
        <taxon>Eleutherozoa</taxon>
        <taxon>Echinozoa</taxon>
        <taxon>Holothuroidea</taxon>
        <taxon>Aspidochirotacea</taxon>
        <taxon>Aspidochirotida</taxon>
        <taxon>Holothuriidae</taxon>
        <taxon>Holothuria</taxon>
    </lineage>
</organism>
<evidence type="ECO:0000256" key="4">
    <source>
        <dbReference type="ARBA" id="ARBA00022448"/>
    </source>
</evidence>
<evidence type="ECO:0000256" key="5">
    <source>
        <dbReference type="ARBA" id="ARBA00022528"/>
    </source>
</evidence>
<evidence type="ECO:0000256" key="16">
    <source>
        <dbReference type="ARBA" id="ARBA00023136"/>
    </source>
</evidence>
<comment type="subcellular location">
    <subcellularLocation>
        <location evidence="2">Membrane</location>
        <topology evidence="2">Single-pass membrane protein</topology>
    </subcellularLocation>
    <subcellularLocation>
        <location evidence="17">Plastid</location>
        <location evidence="17">Chloroplast outer membrane</location>
    </subcellularLocation>
</comment>
<keyword evidence="11" id="KW-1002">Plastid outer membrane</keyword>
<name>A0A9Q1CBV0_HOLLE</name>
<evidence type="ECO:0000256" key="1">
    <source>
        <dbReference type="ARBA" id="ARBA00001946"/>
    </source>
</evidence>
<keyword evidence="9" id="KW-0547">Nucleotide-binding</keyword>
<keyword evidence="14" id="KW-1133">Transmembrane helix</keyword>
<dbReference type="PANTHER" id="PTHR10903">
    <property type="entry name" value="GTPASE, IMAP FAMILY MEMBER-RELATED"/>
    <property type="match status" value="1"/>
</dbReference>
<evidence type="ECO:0000256" key="2">
    <source>
        <dbReference type="ARBA" id="ARBA00004167"/>
    </source>
</evidence>
<dbReference type="GO" id="GO:0015031">
    <property type="term" value="P:protein transport"/>
    <property type="evidence" value="ECO:0007669"/>
    <property type="project" value="UniProtKB-KW"/>
</dbReference>
<reference evidence="19" key="1">
    <citation type="submission" date="2021-10" db="EMBL/GenBank/DDBJ databases">
        <title>Tropical sea cucumber genome reveals ecological adaptation and Cuvierian tubules defense mechanism.</title>
        <authorList>
            <person name="Chen T."/>
        </authorList>
    </citation>
    <scope>NUCLEOTIDE SEQUENCE</scope>
    <source>
        <strain evidence="19">Nanhai2018</strain>
        <tissue evidence="19">Muscle</tissue>
    </source>
</reference>
<evidence type="ECO:0000313" key="19">
    <source>
        <dbReference type="EMBL" id="KAJ8042407.1"/>
    </source>
</evidence>
<protein>
    <submittedName>
        <fullName evidence="19">GTPase IMAP family member 6</fullName>
    </submittedName>
</protein>
<dbReference type="Gene3D" id="3.40.50.300">
    <property type="entry name" value="P-loop containing nucleotide triphosphate hydrolases"/>
    <property type="match status" value="1"/>
</dbReference>
<gene>
    <name evidence="19" type="ORF">HOLleu_13455</name>
</gene>
<keyword evidence="8" id="KW-0479">Metal-binding</keyword>
<dbReference type="Proteomes" id="UP001152320">
    <property type="component" value="Chromosome 5"/>
</dbReference>
<comment type="cofactor">
    <cofactor evidence="1">
        <name>Mg(2+)</name>
        <dbReference type="ChEBI" id="CHEBI:18420"/>
    </cofactor>
</comment>
<keyword evidence="4" id="KW-0813">Transport</keyword>
<evidence type="ECO:0000256" key="13">
    <source>
        <dbReference type="ARBA" id="ARBA00022927"/>
    </source>
</evidence>
<proteinExistence type="inferred from homology"/>
<dbReference type="SUPFAM" id="SSF52540">
    <property type="entry name" value="P-loop containing nucleoside triphosphate hydrolases"/>
    <property type="match status" value="1"/>
</dbReference>
<dbReference type="OrthoDB" id="10061751at2759"/>
<evidence type="ECO:0000313" key="20">
    <source>
        <dbReference type="Proteomes" id="UP001152320"/>
    </source>
</evidence>
<keyword evidence="12" id="KW-0460">Magnesium</keyword>
<keyword evidence="5" id="KW-0150">Chloroplast</keyword>
<sequence>MDKYRIAIIGKTGVGKSSLGNYMAGDDVFMVQDISGRVTKQFSRTQVDIGGRKLVIYDTVGFYDSKEGNSLPADDLRKACKDEGEGFHAFLYLVNTQAEQDAIRTFRAIKKKHGDGIVSYIILVLNRVQGSVKTSLKESNELNRIHISAGRRTIGVRCRSWKAVHKTERDETCQTILRLVQHISHAHNNEPYRKGFFKMM</sequence>
<evidence type="ECO:0000256" key="17">
    <source>
        <dbReference type="ARBA" id="ARBA00024013"/>
    </source>
</evidence>
<keyword evidence="15" id="KW-0342">GTP-binding</keyword>
<dbReference type="InterPro" id="IPR006703">
    <property type="entry name" value="G_AIG1"/>
</dbReference>
<evidence type="ECO:0000256" key="14">
    <source>
        <dbReference type="ARBA" id="ARBA00022989"/>
    </source>
</evidence>
<keyword evidence="13" id="KW-0653">Protein transport</keyword>
<comment type="similarity">
    <text evidence="3">Belongs to the TRAFAC class TrmE-Era-EngA-EngB-Septin-like GTPase superfamily. AIG1/Toc34/Toc159-like paraseptin GTPase family. IAN subfamily.</text>
</comment>
<evidence type="ECO:0000256" key="6">
    <source>
        <dbReference type="ARBA" id="ARBA00022640"/>
    </source>
</evidence>
<evidence type="ECO:0000256" key="3">
    <source>
        <dbReference type="ARBA" id="ARBA00008535"/>
    </source>
</evidence>
<feature type="domain" description="AIG1-type G" evidence="18">
    <location>
        <begin position="5"/>
        <end position="198"/>
    </location>
</feature>
<evidence type="ECO:0000256" key="11">
    <source>
        <dbReference type="ARBA" id="ARBA00022805"/>
    </source>
</evidence>
<evidence type="ECO:0000256" key="8">
    <source>
        <dbReference type="ARBA" id="ARBA00022723"/>
    </source>
</evidence>
<dbReference type="GO" id="GO:0005525">
    <property type="term" value="F:GTP binding"/>
    <property type="evidence" value="ECO:0007669"/>
    <property type="project" value="UniProtKB-KW"/>
</dbReference>
<dbReference type="EMBL" id="JAIZAY010000005">
    <property type="protein sequence ID" value="KAJ8042407.1"/>
    <property type="molecule type" value="Genomic_DNA"/>
</dbReference>
<dbReference type="GO" id="GO:0016787">
    <property type="term" value="F:hydrolase activity"/>
    <property type="evidence" value="ECO:0007669"/>
    <property type="project" value="UniProtKB-KW"/>
</dbReference>
<evidence type="ECO:0000256" key="12">
    <source>
        <dbReference type="ARBA" id="ARBA00022842"/>
    </source>
</evidence>
<comment type="caution">
    <text evidence="19">The sequence shown here is derived from an EMBL/GenBank/DDBJ whole genome shotgun (WGS) entry which is preliminary data.</text>
</comment>
<keyword evidence="20" id="KW-1185">Reference proteome</keyword>
<dbReference type="Pfam" id="PF04548">
    <property type="entry name" value="AIG1"/>
    <property type="match status" value="1"/>
</dbReference>
<evidence type="ECO:0000256" key="7">
    <source>
        <dbReference type="ARBA" id="ARBA00022692"/>
    </source>
</evidence>
<dbReference type="PANTHER" id="PTHR10903:SF135">
    <property type="entry name" value="TRANSLOCASE OF CHLOROPLAST 120, CHLOROPLASTIC-RELATED"/>
    <property type="match status" value="1"/>
</dbReference>
<dbReference type="GO" id="GO:0046872">
    <property type="term" value="F:metal ion binding"/>
    <property type="evidence" value="ECO:0007669"/>
    <property type="project" value="UniProtKB-KW"/>
</dbReference>
<evidence type="ECO:0000259" key="18">
    <source>
        <dbReference type="Pfam" id="PF04548"/>
    </source>
</evidence>
<keyword evidence="10" id="KW-0378">Hydrolase</keyword>
<evidence type="ECO:0000256" key="10">
    <source>
        <dbReference type="ARBA" id="ARBA00022801"/>
    </source>
</evidence>
<evidence type="ECO:0000256" key="15">
    <source>
        <dbReference type="ARBA" id="ARBA00023134"/>
    </source>
</evidence>
<keyword evidence="16" id="KW-0472">Membrane</keyword>
<dbReference type="AlphaFoldDB" id="A0A9Q1CBV0"/>
<keyword evidence="6" id="KW-0934">Plastid</keyword>
<dbReference type="InterPro" id="IPR027417">
    <property type="entry name" value="P-loop_NTPase"/>
</dbReference>
<evidence type="ECO:0000256" key="9">
    <source>
        <dbReference type="ARBA" id="ARBA00022741"/>
    </source>
</evidence>
<dbReference type="GO" id="GO:0016020">
    <property type="term" value="C:membrane"/>
    <property type="evidence" value="ECO:0007669"/>
    <property type="project" value="UniProtKB-SubCell"/>
</dbReference>
<keyword evidence="7" id="KW-0812">Transmembrane</keyword>
<dbReference type="InterPro" id="IPR045058">
    <property type="entry name" value="GIMA/IAN/Toc"/>
</dbReference>
<accession>A0A9Q1CBV0</accession>